<dbReference type="EMBL" id="JACTAM010000013">
    <property type="protein sequence ID" value="KAI2657603.1"/>
    <property type="molecule type" value="Genomic_DNA"/>
</dbReference>
<dbReference type="PANTHER" id="PTHR35617">
    <property type="entry name" value="PHAGE_INTEGRASE DOMAIN-CONTAINING PROTEIN"/>
    <property type="match status" value="1"/>
</dbReference>
<dbReference type="InterPro" id="IPR013762">
    <property type="entry name" value="Integrase-like_cat_sf"/>
</dbReference>
<accession>A0ABQ8M3Y8</accession>
<name>A0ABQ8M3Y8_LABRO</name>
<evidence type="ECO:0000313" key="3">
    <source>
        <dbReference type="Proteomes" id="UP000830375"/>
    </source>
</evidence>
<keyword evidence="1" id="KW-0233">DNA recombination</keyword>
<keyword evidence="3" id="KW-1185">Reference proteome</keyword>
<reference evidence="2 3" key="1">
    <citation type="submission" date="2022-01" db="EMBL/GenBank/DDBJ databases">
        <title>A high-quality chromosome-level genome assembly of rohu carp, Labeo rohita.</title>
        <authorList>
            <person name="Arick M.A. II"/>
            <person name="Hsu C.-Y."/>
            <person name="Magbanua Z."/>
            <person name="Pechanova O."/>
            <person name="Grover C."/>
            <person name="Miller E."/>
            <person name="Thrash A."/>
            <person name="Ezzel L."/>
            <person name="Alam S."/>
            <person name="Benzie J."/>
            <person name="Hamilton M."/>
            <person name="Karsi A."/>
            <person name="Lawrence M.L."/>
            <person name="Peterson D.G."/>
        </authorList>
    </citation>
    <scope>NUCLEOTIDE SEQUENCE [LARGE SCALE GENOMIC DNA]</scope>
    <source>
        <strain evidence="3">BAU-BD-2019</strain>
        <tissue evidence="2">Blood</tissue>
    </source>
</reference>
<comment type="caution">
    <text evidence="2">The sequence shown here is derived from an EMBL/GenBank/DDBJ whole genome shotgun (WGS) entry which is preliminary data.</text>
</comment>
<dbReference type="PANTHER" id="PTHR35617:SF3">
    <property type="entry name" value="CORE-BINDING (CB) DOMAIN-CONTAINING PROTEIN"/>
    <property type="match status" value="1"/>
</dbReference>
<organism evidence="2 3">
    <name type="scientific">Labeo rohita</name>
    <name type="common">Indian major carp</name>
    <name type="synonym">Cyprinus rohita</name>
    <dbReference type="NCBI Taxonomy" id="84645"/>
    <lineage>
        <taxon>Eukaryota</taxon>
        <taxon>Metazoa</taxon>
        <taxon>Chordata</taxon>
        <taxon>Craniata</taxon>
        <taxon>Vertebrata</taxon>
        <taxon>Euteleostomi</taxon>
        <taxon>Actinopterygii</taxon>
        <taxon>Neopterygii</taxon>
        <taxon>Teleostei</taxon>
        <taxon>Ostariophysi</taxon>
        <taxon>Cypriniformes</taxon>
        <taxon>Cyprinidae</taxon>
        <taxon>Labeoninae</taxon>
        <taxon>Labeonini</taxon>
        <taxon>Labeo</taxon>
    </lineage>
</organism>
<evidence type="ECO:0000313" key="2">
    <source>
        <dbReference type="EMBL" id="KAI2657603.1"/>
    </source>
</evidence>
<protein>
    <submittedName>
        <fullName evidence="2">Protein P</fullName>
    </submittedName>
</protein>
<evidence type="ECO:0000256" key="1">
    <source>
        <dbReference type="ARBA" id="ARBA00023172"/>
    </source>
</evidence>
<dbReference type="Gene3D" id="1.10.443.10">
    <property type="entry name" value="Intergrase catalytic core"/>
    <property type="match status" value="1"/>
</dbReference>
<dbReference type="Proteomes" id="UP000830375">
    <property type="component" value="Unassembled WGS sequence"/>
</dbReference>
<gene>
    <name evidence="2" type="ORF">H4Q32_008959</name>
</gene>
<dbReference type="InterPro" id="IPR011010">
    <property type="entry name" value="DNA_brk_join_enz"/>
</dbReference>
<sequence length="610" mass="68069">MLFLPPSTPFGSGCRWQCVNPWFELLSHRYFLLSHLDCLGLRVNFAKSALSPSQQILFLGTVLDSTLMRAVVMPEHALAIQQLAASFKIVALCPLKAFQKMLRLMASTSPVDQACKAALAPWRDHQWMERGCTPGHCLQKERSLDRCFQLKPEGAPHLSPFGQLDSSVLHESPGQSLLEVPLYSGGAPLGMGLAQFAFTESDTCAGQVEPGSRHEDNSHCPTYFSKNKDALAHEWPNLLLYAFPPVTLIPQVIRRVRDQKHKVLLVAPFWRNQHWFAQLCQLLSAALWPIPLRRDPLSQANRTIWHPQPEILALHLNTISQARAPSTRHLYTELLEKGRSPSTLKAYGSWRLNPPRPITIPSWELPTVLRALRIPPFEPLQSIDLCPLMLKTTLLLALASVKHMGDLQVLLVNSTCLEFGPNDSKVVLKPRQVYVPKVLLTPFRAQVITLLALLPIEQDQDFNLLCPVRALRTYIEPSASFRQSEQLFVCFGGHTKGLPVTKQRLFKWIVEAIVLAYSSLGLQCPIGVKAHLIRGVASSWAWSCGVSIAEICAAAGWASLSTYARFYSLDVPALQALCISWTYSYKSSTPFLYALGPQHDNSVITSVEVT</sequence>
<proteinExistence type="predicted"/>
<dbReference type="SUPFAM" id="SSF56349">
    <property type="entry name" value="DNA breaking-rejoining enzymes"/>
    <property type="match status" value="1"/>
</dbReference>